<dbReference type="InterPro" id="IPR027417">
    <property type="entry name" value="P-loop_NTPase"/>
</dbReference>
<keyword evidence="2" id="KW-0067">ATP-binding</keyword>
<dbReference type="InterPro" id="IPR039459">
    <property type="entry name" value="RepB-like_DNA_primase_dom"/>
</dbReference>
<accession>A0A8S5NJ23</accession>
<keyword evidence="2" id="KW-0547">Nucleotide-binding</keyword>
<dbReference type="Pfam" id="PF16793">
    <property type="entry name" value="RepB_primase"/>
    <property type="match status" value="1"/>
</dbReference>
<dbReference type="Pfam" id="PF13481">
    <property type="entry name" value="AAA_25"/>
    <property type="match status" value="1"/>
</dbReference>
<proteinExistence type="predicted"/>
<protein>
    <submittedName>
        <fullName evidence="2">Replicative DNA helicase</fullName>
    </submittedName>
</protein>
<evidence type="ECO:0000259" key="1">
    <source>
        <dbReference type="Pfam" id="PF16793"/>
    </source>
</evidence>
<feature type="domain" description="RepB-like DNA primase" evidence="1">
    <location>
        <begin position="97"/>
        <end position="166"/>
    </location>
</feature>
<dbReference type="GO" id="GO:0004386">
    <property type="term" value="F:helicase activity"/>
    <property type="evidence" value="ECO:0007669"/>
    <property type="project" value="UniProtKB-KW"/>
</dbReference>
<dbReference type="Gene3D" id="3.30.70.1790">
    <property type="entry name" value="RepB DNA-primase, N-terminal domain"/>
    <property type="match status" value="1"/>
</dbReference>
<reference evidence="2" key="1">
    <citation type="journal article" date="2021" name="Proc. Natl. Acad. Sci. U.S.A.">
        <title>A Catalog of Tens of Thousands of Viruses from Human Metagenomes Reveals Hidden Associations with Chronic Diseases.</title>
        <authorList>
            <person name="Tisza M.J."/>
            <person name="Buck C.B."/>
        </authorList>
    </citation>
    <scope>NUCLEOTIDE SEQUENCE</scope>
    <source>
        <strain evidence="2">CtK0l2</strain>
    </source>
</reference>
<dbReference type="Gene3D" id="3.40.50.300">
    <property type="entry name" value="P-loop containing nucleotide triphosphate hydrolases"/>
    <property type="match status" value="1"/>
</dbReference>
<evidence type="ECO:0000313" key="2">
    <source>
        <dbReference type="EMBL" id="DAD94726.1"/>
    </source>
</evidence>
<dbReference type="SUPFAM" id="SSF52540">
    <property type="entry name" value="P-loop containing nucleoside triphosphate hydrolases"/>
    <property type="match status" value="1"/>
</dbReference>
<sequence>MTINVFIEEVLAKNFSPDDEVKVGLNYKFTNEKDPKKRFARDFVETSISLKALKKYLGSQRKKAELYVCPTPIKGKKRLKENAQETYLVFMDIDGARVPEKYFKPSYIWETSPKKYQGVWILDNPLTPDEHEKVARTLVKKYGFDKTSSDIVHYYRVPQTVNHKYKSDFNITGLQGEGTVFRKSEFVKRLKKFFKQAKTAVAETGEIKKRRFDLNELLDRYDLTSVFDNKVVGTDRSEYCFLIEQKMINAGARKEEVYFVLLNSDIAMSKYKTEKALQKEIHRVFAKLEPDKRPSDRMSSFGKVHTGGVTKANNDKVKILALKDIEEWDGKDFWLIEGLWANHSVGIIGAPSKSFKSTLTLNMAVAVATGRDFDGHKVKQGGVLIVQGENNPSMEKAKLKTMAGTEDLPIYYTEAPVFLDRIHHLKSFVKKNDIKLLILDPMYLLFGSGDINKHQDVADRLRAVSEFRDDTGCSVIIVHHTRKIERGGKVGTSDLYGSTFIEGWYESMITLQRKGATTSKLTTYFRNFRSGDVYILQVDDPRGAKLQYLSDEEADFGQLIKKGPDK</sequence>
<name>A0A8S5NJ23_9CAUD</name>
<keyword evidence="2" id="KW-0378">Hydrolase</keyword>
<organism evidence="2">
    <name type="scientific">Siphoviridae sp. ctK0l2</name>
    <dbReference type="NCBI Taxonomy" id="2826243"/>
    <lineage>
        <taxon>Viruses</taxon>
        <taxon>Duplodnaviria</taxon>
        <taxon>Heunggongvirae</taxon>
        <taxon>Uroviricota</taxon>
        <taxon>Caudoviricetes</taxon>
    </lineage>
</organism>
<dbReference type="EMBL" id="BK015181">
    <property type="protein sequence ID" value="DAD94726.1"/>
    <property type="molecule type" value="Genomic_DNA"/>
</dbReference>
<keyword evidence="2" id="KW-0347">Helicase</keyword>